<sequence>MEEDDNNIKIKIKSIDNEEFELAVKGHTNAEEIKSIIAEKKNVEKQDIRLIYQGQCLVNEKTIADYNIQNDHIIHLVVRKKENPSTTANEENGNIGTGANNPNNPTYGKNDSINMNTLRSNDGSVVGGDPLHINFSSNMNSSSSMNNPNANINTTTTTSSSTNIPSINANPNVASSTPLYFTHMRLTRNDNMDGDLMGQTNICSLLNDIMSQVNINPNFVYGAATAAANAAAANAAGLGGAGLGGAGLGGAGLGGAGLGGAGLGGVGLGLGGVAGIGSSMGSVIGQPNMGTENGETIFTASVRTNGINSNVNDFVTSNCNVDSKDQKNEAFDGKGNVETGKDARNAHVDKKWEKNKKHMTEKKKHDGNDEPNGQGADRRHARNGISGANGGEESDDGSSGSGSESSSGKSDGNCNKSNKSYEDDTKEEQKKMKKIKKKRKSLSKEMKVSNKYKKGKDGKHSSDTSSKSDSSTSSHSGTSLLYVDKAMKGDEKKKKAIKLSKYNKKKKRKNKHKKKKSYDSSSFTSGSSFGDDDDDDDELGKNEKKYRKKEKEKKRKKKKKFLFDPNFLYHQNYMYHPTDTVNHARLNKHFNQYFGGGKESMLPHAYHHPLFALHHRSRASGCGNFLRETKNSLNYGRDDISEIHENLNSVNNNIMEDFTKQKEKRKKAHSSSKALFANGGLHDSNLLDLSGSNIQGNRTGNKKKKKKAVCRGGCSELNFSLLLLLFRLFLFRLFLFRLFLFRLFLFRLFLFRLFLFRLFLFRLFLFRLFLFRLFLFRLFLFRLFHFASSYFSLFFYAYPYDTSTPFVDAGGMMDEQNYPNPKGEYENIIPLSDVERNNEIVQNDCLRTNGRVMVNEGEGAILSDNNSLSGNMRSIQMSSDRRNSALRRSDQKCLNDGNDSEYKNLEVNIPWRVIEQLLVLLEEETGYRRPDLSAYINSYYNSNSIFVFFYLFVHINNIINSIIIQFNHSNFMNNDITMSSFSRISIILSLASVVFSRLSNFFFVFYDKFYCKNYGRHHHYRYSDMINHEFLRELRNFYYRNNGRNSNSNRSGRFFPNESYSNGNYMNMNIDLLNNFNSSYLNNINDNYYPLPYNNDTRTGGASRTNLQQEFEDYYKNYLNSVKENKNMLLRKECSSNKENNIPELSQMKEDGGMCSNQTAGGKVDNNVGIHNCHNEKKKTSSKTMKHALWNGPISNTNNCNNNNPFSHFPGQRNISQLYETFKKRSNEKESDKKKKEHSKPYHVHKELFKDENSFRGYSSCNPNDSSSRNVDEKDKMIKHIRKRGEKNKNEEMEKEKIEMHDKYTKMVQGENESKVGARAEPITGAKNSPHSNFASCDSNMDDMYDVSDDGKEKEENSKMKKEHLMGEEHKGNVDTYNDNKGNKNVDKEKITYHMTNSPNEKISDKNMISISPNDEKPIQQKVSAQENEIKNATSSKTDNPSVMDIRRTPTVNNNNNNTPMPNINISNILNCVQNQMIGGSNASQVEPPRDKFEGMPKEVKERYKTWVENTQIFSGQMIKICRNRRPLSNAYIGDDSSKDEISFNNLLPFVWKRNMSTMNLDINLELPDDLLNAFDMHVFEFVKRNIKNNEDYKLEKFKYPTLSFCEKLFDEVEKK</sequence>
<feature type="compositionally biased region" description="Basic and acidic residues" evidence="1">
    <location>
        <begin position="1349"/>
        <end position="1373"/>
    </location>
</feature>
<dbReference type="Proteomes" id="UP000195521">
    <property type="component" value="Unassembled WGS sequence"/>
</dbReference>
<feature type="region of interest" description="Disordered" evidence="1">
    <location>
        <begin position="1420"/>
        <end position="1460"/>
    </location>
</feature>
<dbReference type="InterPro" id="IPR029071">
    <property type="entry name" value="Ubiquitin-like_domsf"/>
</dbReference>
<organism evidence="4 5">
    <name type="scientific">Plasmodium gonderi</name>
    <dbReference type="NCBI Taxonomy" id="77519"/>
    <lineage>
        <taxon>Eukaryota</taxon>
        <taxon>Sar</taxon>
        <taxon>Alveolata</taxon>
        <taxon>Apicomplexa</taxon>
        <taxon>Aconoidasida</taxon>
        <taxon>Haemosporida</taxon>
        <taxon>Plasmodiidae</taxon>
        <taxon>Plasmodium</taxon>
        <taxon>Plasmodium (Plasmodium)</taxon>
    </lineage>
</organism>
<feature type="compositionally biased region" description="Basic residues" evidence="1">
    <location>
        <begin position="353"/>
        <end position="362"/>
    </location>
</feature>
<feature type="region of interest" description="Disordered" evidence="1">
    <location>
        <begin position="1225"/>
        <end position="1274"/>
    </location>
</feature>
<feature type="compositionally biased region" description="Low complexity" evidence="1">
    <location>
        <begin position="397"/>
        <end position="412"/>
    </location>
</feature>
<dbReference type="PROSITE" id="PS50053">
    <property type="entry name" value="UBIQUITIN_2"/>
    <property type="match status" value="1"/>
</dbReference>
<feature type="compositionally biased region" description="Basic and acidic residues" evidence="1">
    <location>
        <begin position="322"/>
        <end position="332"/>
    </location>
</feature>
<keyword evidence="2" id="KW-1133">Transmembrane helix</keyword>
<dbReference type="OrthoDB" id="428577at2759"/>
<dbReference type="GeneID" id="39746997"/>
<dbReference type="Pfam" id="PF00240">
    <property type="entry name" value="ubiquitin"/>
    <property type="match status" value="1"/>
</dbReference>
<feature type="compositionally biased region" description="Basic and acidic residues" evidence="1">
    <location>
        <begin position="1225"/>
        <end position="1234"/>
    </location>
</feature>
<dbReference type="Gene3D" id="3.10.20.90">
    <property type="entry name" value="Phosphatidylinositol 3-kinase Catalytic Subunit, Chain A, domain 1"/>
    <property type="match status" value="1"/>
</dbReference>
<dbReference type="GO" id="GO:0031593">
    <property type="term" value="F:polyubiquitin modification-dependent protein binding"/>
    <property type="evidence" value="ECO:0007669"/>
    <property type="project" value="TreeGrafter"/>
</dbReference>
<dbReference type="SUPFAM" id="SSF54236">
    <property type="entry name" value="Ubiquitin-like"/>
    <property type="match status" value="1"/>
</dbReference>
<accession>A0A1Y1JJS3</accession>
<feature type="transmembrane region" description="Helical" evidence="2">
    <location>
        <begin position="719"/>
        <end position="741"/>
    </location>
</feature>
<dbReference type="PANTHER" id="PTHR15204:SF0">
    <property type="entry name" value="LARGE PROLINE-RICH PROTEIN BAG6"/>
    <property type="match status" value="1"/>
</dbReference>
<keyword evidence="5" id="KW-1185">Reference proteome</keyword>
<feature type="region of interest" description="Disordered" evidence="1">
    <location>
        <begin position="320"/>
        <end position="540"/>
    </location>
</feature>
<feature type="compositionally biased region" description="Low complexity" evidence="1">
    <location>
        <begin position="519"/>
        <end position="529"/>
    </location>
</feature>
<feature type="compositionally biased region" description="Polar residues" evidence="1">
    <location>
        <begin position="1421"/>
        <end position="1441"/>
    </location>
</feature>
<gene>
    <name evidence="4" type="ORF">PGO_071990</name>
</gene>
<keyword evidence="2" id="KW-0472">Membrane</keyword>
<dbReference type="OMA" id="PLYFTHM"/>
<feature type="transmembrane region" description="Helical" evidence="2">
    <location>
        <begin position="779"/>
        <end position="798"/>
    </location>
</feature>
<feature type="compositionally biased region" description="Polar residues" evidence="1">
    <location>
        <begin position="1256"/>
        <end position="1269"/>
    </location>
</feature>
<evidence type="ECO:0000313" key="5">
    <source>
        <dbReference type="Proteomes" id="UP000195521"/>
    </source>
</evidence>
<comment type="caution">
    <text evidence="4">The sequence shown here is derived from an EMBL/GenBank/DDBJ whole genome shotgun (WGS) entry which is preliminary data.</text>
</comment>
<dbReference type="SMART" id="SM00213">
    <property type="entry name" value="UBQ"/>
    <property type="match status" value="1"/>
</dbReference>
<evidence type="ECO:0000259" key="3">
    <source>
        <dbReference type="PROSITE" id="PS50053"/>
    </source>
</evidence>
<feature type="compositionally biased region" description="Basic and acidic residues" evidence="1">
    <location>
        <begin position="339"/>
        <end position="352"/>
    </location>
</feature>
<feature type="transmembrane region" description="Helical" evidence="2">
    <location>
        <begin position="753"/>
        <end position="773"/>
    </location>
</feature>
<feature type="transmembrane region" description="Helical" evidence="2">
    <location>
        <begin position="984"/>
        <end position="1006"/>
    </location>
</feature>
<dbReference type="InterPro" id="IPR000626">
    <property type="entry name" value="Ubiquitin-like_dom"/>
</dbReference>
<dbReference type="GO" id="GO:0036503">
    <property type="term" value="P:ERAD pathway"/>
    <property type="evidence" value="ECO:0007669"/>
    <property type="project" value="TreeGrafter"/>
</dbReference>
<feature type="region of interest" description="Disordered" evidence="1">
    <location>
        <begin position="1322"/>
        <end position="1385"/>
    </location>
</feature>
<feature type="compositionally biased region" description="Polar residues" evidence="1">
    <location>
        <begin position="1326"/>
        <end position="1339"/>
    </location>
</feature>
<dbReference type="GO" id="GO:0071818">
    <property type="term" value="C:BAT3 complex"/>
    <property type="evidence" value="ECO:0007669"/>
    <property type="project" value="TreeGrafter"/>
</dbReference>
<evidence type="ECO:0000256" key="2">
    <source>
        <dbReference type="SAM" id="Phobius"/>
    </source>
</evidence>
<feature type="compositionally biased region" description="Basic and acidic residues" evidence="1">
    <location>
        <begin position="1244"/>
        <end position="1254"/>
    </location>
</feature>
<keyword evidence="2" id="KW-0812">Transmembrane</keyword>
<feature type="domain" description="Ubiquitin-like" evidence="3">
    <location>
        <begin position="8"/>
        <end position="83"/>
    </location>
</feature>
<evidence type="ECO:0000313" key="4">
    <source>
        <dbReference type="EMBL" id="GAW80284.1"/>
    </source>
</evidence>
<reference evidence="5" key="1">
    <citation type="submission" date="2017-04" db="EMBL/GenBank/DDBJ databases">
        <title>Plasmodium gonderi genome.</title>
        <authorList>
            <person name="Arisue N."/>
            <person name="Honma H."/>
            <person name="Kawai S."/>
            <person name="Tougan T."/>
            <person name="Tanabe K."/>
            <person name="Horii T."/>
        </authorList>
    </citation>
    <scope>NUCLEOTIDE SEQUENCE [LARGE SCALE GENOMIC DNA]</scope>
    <source>
        <strain evidence="5">ATCC 30045</strain>
    </source>
</reference>
<feature type="compositionally biased region" description="Basic residues" evidence="1">
    <location>
        <begin position="431"/>
        <end position="441"/>
    </location>
</feature>
<feature type="transmembrane region" description="Helical" evidence="2">
    <location>
        <begin position="945"/>
        <end position="964"/>
    </location>
</feature>
<feature type="region of interest" description="Disordered" evidence="1">
    <location>
        <begin position="84"/>
        <end position="108"/>
    </location>
</feature>
<dbReference type="PANTHER" id="PTHR15204">
    <property type="entry name" value="LARGE PROLINE-RICH PROTEIN BAG6"/>
    <property type="match status" value="1"/>
</dbReference>
<protein>
    <submittedName>
        <fullName evidence="4">Ubiquitin-like protein</fullName>
    </submittedName>
</protein>
<name>A0A1Y1JJS3_PLAGO</name>
<feature type="compositionally biased region" description="Low complexity" evidence="1">
    <location>
        <begin position="463"/>
        <end position="479"/>
    </location>
</feature>
<proteinExistence type="predicted"/>
<dbReference type="RefSeq" id="XP_028542873.1">
    <property type="nucleotide sequence ID" value="XM_028687072.1"/>
</dbReference>
<feature type="compositionally biased region" description="Low complexity" evidence="1">
    <location>
        <begin position="1449"/>
        <end position="1460"/>
    </location>
</feature>
<dbReference type="GO" id="GO:0051787">
    <property type="term" value="F:misfolded protein binding"/>
    <property type="evidence" value="ECO:0007669"/>
    <property type="project" value="TreeGrafter"/>
</dbReference>
<dbReference type="EMBL" id="BDQF01000008">
    <property type="protein sequence ID" value="GAW80284.1"/>
    <property type="molecule type" value="Genomic_DNA"/>
</dbReference>
<feature type="compositionally biased region" description="Basic residues" evidence="1">
    <location>
        <begin position="494"/>
        <end position="516"/>
    </location>
</feature>
<feature type="compositionally biased region" description="Basic and acidic residues" evidence="1">
    <location>
        <begin position="419"/>
        <end position="430"/>
    </location>
</feature>
<evidence type="ECO:0000256" key="1">
    <source>
        <dbReference type="SAM" id="MobiDB-lite"/>
    </source>
</evidence>